<dbReference type="EMBL" id="CP002961">
    <property type="protein sequence ID" value="AFK02057.1"/>
    <property type="molecule type" value="Genomic_DNA"/>
</dbReference>
<evidence type="ECO:0000256" key="1">
    <source>
        <dbReference type="SAM" id="SignalP"/>
    </source>
</evidence>
<evidence type="ECO:0008006" key="4">
    <source>
        <dbReference type="Google" id="ProtNLM"/>
    </source>
</evidence>
<sequence length="223" mass="26541">MFTRKVILTTLLLGLSLTVFAQKSVTDFQTWYDAAVKLNLKKGWKLSSRFRVRLNENSSNYRGSYLFLEGEKRVNKYIRVLANYRLAWVEGNQYHRFLIGTNAQFKTNGFTFFTRPMIQYQKEYFINDESSNNDSESFLRLRSGLRYKINKHWETYAYAEPFFKIKSGKPLSTSFWQNSVGLTYEYNKNKYATIYYIWQPEVNKKYPDTNQILGLSLEFEIKP</sequence>
<dbReference type="Pfam" id="PF10677">
    <property type="entry name" value="DUF2490"/>
    <property type="match status" value="1"/>
</dbReference>
<dbReference type="InterPro" id="IPR019619">
    <property type="entry name" value="DUF2490"/>
</dbReference>
<keyword evidence="1" id="KW-0732">Signal</keyword>
<proteinExistence type="predicted"/>
<keyword evidence="3" id="KW-1185">Reference proteome</keyword>
<evidence type="ECO:0000313" key="2">
    <source>
        <dbReference type="EMBL" id="AFK02057.1"/>
    </source>
</evidence>
<feature type="chain" id="PRO_5047083764" description="DUF2490 domain-containing protein" evidence="1">
    <location>
        <begin position="22"/>
        <end position="223"/>
    </location>
</feature>
<dbReference type="RefSeq" id="WP_015027757.1">
    <property type="nucleotide sequence ID" value="NC_018748.1"/>
</dbReference>
<gene>
    <name evidence="2" type="ordered locus">Emtol_0906</name>
</gene>
<name>A0ABN4AJ77_EMTOG</name>
<organism evidence="2 3">
    <name type="scientific">Emticicia oligotrophica (strain DSM 17448 / CIP 109782 / MTCC 6937 / GPTSA100-15)</name>
    <dbReference type="NCBI Taxonomy" id="929562"/>
    <lineage>
        <taxon>Bacteria</taxon>
        <taxon>Pseudomonadati</taxon>
        <taxon>Bacteroidota</taxon>
        <taxon>Cytophagia</taxon>
        <taxon>Cytophagales</taxon>
        <taxon>Leadbetterellaceae</taxon>
        <taxon>Emticicia</taxon>
    </lineage>
</organism>
<dbReference type="Proteomes" id="UP000002875">
    <property type="component" value="Chromosome"/>
</dbReference>
<evidence type="ECO:0000313" key="3">
    <source>
        <dbReference type="Proteomes" id="UP000002875"/>
    </source>
</evidence>
<reference evidence="2 3" key="1">
    <citation type="submission" date="2011-07" db="EMBL/GenBank/DDBJ databases">
        <title>The complete genome of chromosome of Emticicia oligotrophica DSM 17448.</title>
        <authorList>
            <consortium name="US DOE Joint Genome Institute (JGI-PGF)"/>
            <person name="Lucas S."/>
            <person name="Han J."/>
            <person name="Lapidus A."/>
            <person name="Bruce D."/>
            <person name="Goodwin L."/>
            <person name="Pitluck S."/>
            <person name="Peters L."/>
            <person name="Kyrpides N."/>
            <person name="Mavromatis K."/>
            <person name="Ivanova N."/>
            <person name="Ovchinnikova G."/>
            <person name="Teshima H."/>
            <person name="Detter J.C."/>
            <person name="Tapia R."/>
            <person name="Han C."/>
            <person name="Land M."/>
            <person name="Hauser L."/>
            <person name="Markowitz V."/>
            <person name="Cheng J.-F."/>
            <person name="Hugenholtz P."/>
            <person name="Woyke T."/>
            <person name="Wu D."/>
            <person name="Tindall B."/>
            <person name="Pomrenke H."/>
            <person name="Brambilla E."/>
            <person name="Klenk H.-P."/>
            <person name="Eisen J.A."/>
        </authorList>
    </citation>
    <scope>NUCLEOTIDE SEQUENCE [LARGE SCALE GENOMIC DNA]</scope>
    <source>
        <strain evidence="2 3">DSM 17448</strain>
    </source>
</reference>
<accession>A0ABN4AJ77</accession>
<protein>
    <recommendedName>
        <fullName evidence="4">DUF2490 domain-containing protein</fullName>
    </recommendedName>
</protein>
<feature type="signal peptide" evidence="1">
    <location>
        <begin position="1"/>
        <end position="21"/>
    </location>
</feature>